<reference evidence="3" key="1">
    <citation type="submission" date="2021-01" db="EMBL/GenBank/DDBJ databases">
        <authorList>
            <person name="Corre E."/>
            <person name="Pelletier E."/>
            <person name="Niang G."/>
            <person name="Scheremetjew M."/>
            <person name="Finn R."/>
            <person name="Kale V."/>
            <person name="Holt S."/>
            <person name="Cochrane G."/>
            <person name="Meng A."/>
            <person name="Brown T."/>
            <person name="Cohen L."/>
        </authorList>
    </citation>
    <scope>NUCLEOTIDE SEQUENCE</scope>
    <source>
        <strain evidence="3">SPMC142</strain>
    </source>
</reference>
<sequence>MTPAKRSRRDSTPAVRPANIARDSIPADMIKDVSKATDDYLHCLKVRKKDQGRKTMKEAEPLPRTNGQNGKVCKIIASYNFKGGVAKTTNTINTAASLAMKGYTTVVFDMDPQCNLTNFFLPPIAFELDADSTDQQSQADEEADSETGEQTEQDLAEPAVICQYDIKEDISPAVDQAYLDRVALRLANADIPDIYELLRAPFTGSYGDAEPPKKLLKLPDDVSCPQNLYIIPGNPMITDFEANLNLVDAQAQTAAVYLGAFRQLFLSTAEVSKADFILVDVGPSMSTLNQTILLSCDFLMPPVFADFFSLSSMHTLLHQMIPKLQEHRDRILEQEPRRLNADQKAMGFGFKKTFPKVLPFIVTNFTFKRNHMHGPSAEWVLSMRALVNDVETSRPMVANLFVKSNGEMVIPFIPNYGALTQVSHVFGWPVVCMDKPFFKNHVIPVTGGRLYDKESLWRRALKYKSKYATLVSFLSQL</sequence>
<dbReference type="SUPFAM" id="SSF52540">
    <property type="entry name" value="P-loop containing nucleoside triphosphate hydrolases"/>
    <property type="match status" value="1"/>
</dbReference>
<evidence type="ECO:0000256" key="1">
    <source>
        <dbReference type="SAM" id="MobiDB-lite"/>
    </source>
</evidence>
<evidence type="ECO:0000259" key="2">
    <source>
        <dbReference type="Pfam" id="PF13614"/>
    </source>
</evidence>
<dbReference type="AlphaFoldDB" id="A0A7S3T3C7"/>
<dbReference type="CDD" id="cd02042">
    <property type="entry name" value="ParAB_family"/>
    <property type="match status" value="1"/>
</dbReference>
<evidence type="ECO:0000313" key="3">
    <source>
        <dbReference type="EMBL" id="CAE0572723.1"/>
    </source>
</evidence>
<accession>A0A7S3T3C7</accession>
<dbReference type="PANTHER" id="PTHR13696">
    <property type="entry name" value="P-LOOP CONTAINING NUCLEOSIDE TRIPHOSPHATE HYDROLASE"/>
    <property type="match status" value="1"/>
</dbReference>
<protein>
    <recommendedName>
        <fullName evidence="2">AAA domain-containing protein</fullName>
    </recommendedName>
</protein>
<feature type="compositionally biased region" description="Acidic residues" evidence="1">
    <location>
        <begin position="139"/>
        <end position="154"/>
    </location>
</feature>
<feature type="domain" description="AAA" evidence="2">
    <location>
        <begin position="74"/>
        <end position="118"/>
    </location>
</feature>
<feature type="region of interest" description="Disordered" evidence="1">
    <location>
        <begin position="131"/>
        <end position="154"/>
    </location>
</feature>
<name>A0A7S3T3C7_9SPIT</name>
<dbReference type="InterPro" id="IPR050678">
    <property type="entry name" value="DNA_Partitioning_ATPase"/>
</dbReference>
<dbReference type="EMBL" id="HBIQ01067597">
    <property type="protein sequence ID" value="CAE0572723.1"/>
    <property type="molecule type" value="Transcribed_RNA"/>
</dbReference>
<gene>
    <name evidence="3" type="ORF">SACU0126_LOCUS21524</name>
</gene>
<dbReference type="Pfam" id="PF13614">
    <property type="entry name" value="AAA_31"/>
    <property type="match status" value="1"/>
</dbReference>
<feature type="region of interest" description="Disordered" evidence="1">
    <location>
        <begin position="1"/>
        <end position="21"/>
    </location>
</feature>
<organism evidence="3">
    <name type="scientific">Strombidinopsis acuminata</name>
    <dbReference type="NCBI Taxonomy" id="141414"/>
    <lineage>
        <taxon>Eukaryota</taxon>
        <taxon>Sar</taxon>
        <taxon>Alveolata</taxon>
        <taxon>Ciliophora</taxon>
        <taxon>Intramacronucleata</taxon>
        <taxon>Spirotrichea</taxon>
        <taxon>Choreotrichia</taxon>
        <taxon>Choreotrichida</taxon>
        <taxon>Strombidinopsidae</taxon>
        <taxon>Strombidinopsis</taxon>
    </lineage>
</organism>
<dbReference type="PANTHER" id="PTHR13696:SF99">
    <property type="entry name" value="COBYRINIC ACID AC-DIAMIDE SYNTHASE"/>
    <property type="match status" value="1"/>
</dbReference>
<dbReference type="InterPro" id="IPR025669">
    <property type="entry name" value="AAA_dom"/>
</dbReference>
<dbReference type="Gene3D" id="3.40.50.300">
    <property type="entry name" value="P-loop containing nucleotide triphosphate hydrolases"/>
    <property type="match status" value="1"/>
</dbReference>
<proteinExistence type="predicted"/>
<dbReference type="InterPro" id="IPR027417">
    <property type="entry name" value="P-loop_NTPase"/>
</dbReference>